<dbReference type="EMBL" id="QXIS01000034">
    <property type="protein sequence ID" value="RIE05604.1"/>
    <property type="molecule type" value="Genomic_DNA"/>
</dbReference>
<dbReference type="InterPro" id="IPR010766">
    <property type="entry name" value="DRTGG"/>
</dbReference>
<comment type="caution">
    <text evidence="3">The sequence shown here is derived from an EMBL/GenBank/DDBJ whole genome shotgun (WGS) entry which is preliminary data.</text>
</comment>
<organism evidence="3 4">
    <name type="scientific">Candidatus Cryosericum terrychapinii</name>
    <dbReference type="NCBI Taxonomy" id="2290919"/>
    <lineage>
        <taxon>Bacteria</taxon>
        <taxon>Pseudomonadati</taxon>
        <taxon>Caldisericota/Cryosericota group</taxon>
        <taxon>Candidatus Cryosericota</taxon>
        <taxon>Candidatus Cryosericia</taxon>
        <taxon>Candidatus Cryosericales</taxon>
        <taxon>Candidatus Cryosericaceae</taxon>
        <taxon>Candidatus Cryosericum</taxon>
    </lineage>
</organism>
<evidence type="ECO:0000256" key="1">
    <source>
        <dbReference type="ARBA" id="ARBA00011643"/>
    </source>
</evidence>
<proteinExistence type="predicted"/>
<gene>
    <name evidence="3" type="ORF">SMC7_06620</name>
</gene>
<evidence type="ECO:0000313" key="3">
    <source>
        <dbReference type="EMBL" id="RIE05604.1"/>
    </source>
</evidence>
<dbReference type="SUPFAM" id="SSF75138">
    <property type="entry name" value="HprK N-terminal domain-like"/>
    <property type="match status" value="1"/>
</dbReference>
<evidence type="ECO:0000313" key="4">
    <source>
        <dbReference type="Proteomes" id="UP000266328"/>
    </source>
</evidence>
<dbReference type="OrthoDB" id="9800390at2"/>
<feature type="domain" description="DRTGG" evidence="2">
    <location>
        <begin position="5"/>
        <end position="96"/>
    </location>
</feature>
<name>A0A398D3E9_9BACT</name>
<dbReference type="RefSeq" id="WP_119089563.1">
    <property type="nucleotide sequence ID" value="NZ_QXIS01000034.1"/>
</dbReference>
<dbReference type="Proteomes" id="UP000266328">
    <property type="component" value="Unassembled WGS sequence"/>
</dbReference>
<accession>A0A398D3E9</accession>
<dbReference type="Gene3D" id="3.40.1390.20">
    <property type="entry name" value="HprK N-terminal domain-like"/>
    <property type="match status" value="1"/>
</dbReference>
<dbReference type="Pfam" id="PF07085">
    <property type="entry name" value="DRTGG"/>
    <property type="match status" value="1"/>
</dbReference>
<comment type="subunit">
    <text evidence="1">Homohexamer.</text>
</comment>
<keyword evidence="4" id="KW-1185">Reference proteome</keyword>
<dbReference type="AlphaFoldDB" id="A0A398D3E9"/>
<protein>
    <recommendedName>
        <fullName evidence="2">DRTGG domain-containing protein</fullName>
    </recommendedName>
</protein>
<dbReference type="InterPro" id="IPR028979">
    <property type="entry name" value="Ser_kin/Pase_Hpr-like_N_sf"/>
</dbReference>
<reference evidence="3 4" key="1">
    <citation type="submission" date="2018-09" db="EMBL/GenBank/DDBJ databases">
        <title>Discovery and Ecogenomic Context for Candidatus Cryosericales, a Global Caldiserica Order Active in Thawing Permafrost.</title>
        <authorList>
            <person name="Martinez M.A."/>
            <person name="Woodcroft B.J."/>
            <person name="Ignacio Espinoza J.C."/>
            <person name="Zayed A."/>
            <person name="Singleton C.M."/>
            <person name="Boyd J."/>
            <person name="Li Y.-F."/>
            <person name="Purvine S."/>
            <person name="Maughan H."/>
            <person name="Hodgkins S.B."/>
            <person name="Anderson D."/>
            <person name="Sederholm M."/>
            <person name="Temperton B."/>
            <person name="Saleska S.R."/>
            <person name="Tyson G.W."/>
            <person name="Rich V.I."/>
        </authorList>
    </citation>
    <scope>NUCLEOTIDE SEQUENCE [LARGE SCALE GENOMIC DNA]</scope>
    <source>
        <strain evidence="3 4">SMC7</strain>
    </source>
</reference>
<sequence>MKLTEVLEITGATCVVGEQLADIEVHHAFASDLMSDVLAMSRPDTLLITGLTTPQIIRTAQMLDLPAILVVRGKDVPQYVADLARTTGIVVLTTHDIMYVASGKLYARGLSG</sequence>
<evidence type="ECO:0000259" key="2">
    <source>
        <dbReference type="Pfam" id="PF07085"/>
    </source>
</evidence>